<dbReference type="RefSeq" id="WP_091442785.1">
    <property type="nucleotide sequence ID" value="NZ_FMTP01000007.1"/>
</dbReference>
<dbReference type="Proteomes" id="UP000198889">
    <property type="component" value="Unassembled WGS sequence"/>
</dbReference>
<evidence type="ECO:0000313" key="1">
    <source>
        <dbReference type="EMBL" id="SCW91931.1"/>
    </source>
</evidence>
<proteinExistence type="predicted"/>
<sequence>MELILSICLIASPGTCREEAVSVGLERPPAPVQCLVGAMPVIAEWRETHPKWKVLKWRCAAPGSAGREI</sequence>
<reference evidence="2" key="1">
    <citation type="submission" date="2016-10" db="EMBL/GenBank/DDBJ databases">
        <authorList>
            <person name="Varghese N."/>
            <person name="Submissions S."/>
        </authorList>
    </citation>
    <scope>NUCLEOTIDE SEQUENCE [LARGE SCALE GENOMIC DNA]</scope>
    <source>
        <strain evidence="2">CGMCC 1.1761</strain>
    </source>
</reference>
<protein>
    <submittedName>
        <fullName evidence="1">Uncharacterized protein</fullName>
    </submittedName>
</protein>
<evidence type="ECO:0000313" key="2">
    <source>
        <dbReference type="Proteomes" id="UP000198889"/>
    </source>
</evidence>
<dbReference type="EMBL" id="FMTP01000007">
    <property type="protein sequence ID" value="SCW91931.1"/>
    <property type="molecule type" value="Genomic_DNA"/>
</dbReference>
<dbReference type="AlphaFoldDB" id="A0A1G4UE81"/>
<dbReference type="STRING" id="177413.SAMN05660859_3762"/>
<accession>A0A1G4UE81</accession>
<gene>
    <name evidence="1" type="ORF">SAMN05660859_3762</name>
</gene>
<name>A0A1G4UE81_9HYPH</name>
<organism evidence="1 2">
    <name type="scientific">Ancylobacter rudongensis</name>
    <dbReference type="NCBI Taxonomy" id="177413"/>
    <lineage>
        <taxon>Bacteria</taxon>
        <taxon>Pseudomonadati</taxon>
        <taxon>Pseudomonadota</taxon>
        <taxon>Alphaproteobacteria</taxon>
        <taxon>Hyphomicrobiales</taxon>
        <taxon>Xanthobacteraceae</taxon>
        <taxon>Ancylobacter</taxon>
    </lineage>
</organism>
<keyword evidence="2" id="KW-1185">Reference proteome</keyword>